<dbReference type="AlphaFoldDB" id="A0A7J7VAD8"/>
<comment type="caution">
    <text evidence="2">The sequence shown here is derived from an EMBL/GenBank/DDBJ whole genome shotgun (WGS) entry which is preliminary data.</text>
</comment>
<evidence type="ECO:0000313" key="3">
    <source>
        <dbReference type="Proteomes" id="UP000558488"/>
    </source>
</evidence>
<accession>A0A7J7VAD8</accession>
<sequence length="110" mass="11697">MASSASSAAAGAEGTLPPAQGDYGSFYSRSSRKNHMKLLKVSEMKFSIFSQTANAGVDCLLEGRCSSTEPQRPSPTDPLDRSDSANSSPEEELQCDKYCLSYNDGFLASG</sequence>
<evidence type="ECO:0000313" key="2">
    <source>
        <dbReference type="EMBL" id="KAF6322018.1"/>
    </source>
</evidence>
<evidence type="ECO:0000256" key="1">
    <source>
        <dbReference type="SAM" id="MobiDB-lite"/>
    </source>
</evidence>
<reference evidence="2 3" key="1">
    <citation type="journal article" date="2020" name="Nature">
        <title>Six reference-quality genomes reveal evolution of bat adaptations.</title>
        <authorList>
            <person name="Jebb D."/>
            <person name="Huang Z."/>
            <person name="Pippel M."/>
            <person name="Hughes G.M."/>
            <person name="Lavrichenko K."/>
            <person name="Devanna P."/>
            <person name="Winkler S."/>
            <person name="Jermiin L.S."/>
            <person name="Skirmuntt E.C."/>
            <person name="Katzourakis A."/>
            <person name="Burkitt-Gray L."/>
            <person name="Ray D.A."/>
            <person name="Sullivan K.A.M."/>
            <person name="Roscito J.G."/>
            <person name="Kirilenko B.M."/>
            <person name="Davalos L.M."/>
            <person name="Corthals A.P."/>
            <person name="Power M.L."/>
            <person name="Jones G."/>
            <person name="Ransome R.D."/>
            <person name="Dechmann D.K.N."/>
            <person name="Locatelli A.G."/>
            <person name="Puechmaille S.J."/>
            <person name="Fedrigo O."/>
            <person name="Jarvis E.D."/>
            <person name="Hiller M."/>
            <person name="Vernes S.C."/>
            <person name="Myers E.W."/>
            <person name="Teeling E.C."/>
        </authorList>
    </citation>
    <scope>NUCLEOTIDE SEQUENCE [LARGE SCALE GENOMIC DNA]</scope>
    <source>
        <strain evidence="2">MPipKuh1</strain>
        <tissue evidence="2">Flight muscle</tissue>
    </source>
</reference>
<keyword evidence="3" id="KW-1185">Reference proteome</keyword>
<organism evidence="2 3">
    <name type="scientific">Pipistrellus kuhlii</name>
    <name type="common">Kuhl's pipistrelle</name>
    <dbReference type="NCBI Taxonomy" id="59472"/>
    <lineage>
        <taxon>Eukaryota</taxon>
        <taxon>Metazoa</taxon>
        <taxon>Chordata</taxon>
        <taxon>Craniata</taxon>
        <taxon>Vertebrata</taxon>
        <taxon>Euteleostomi</taxon>
        <taxon>Mammalia</taxon>
        <taxon>Eutheria</taxon>
        <taxon>Laurasiatheria</taxon>
        <taxon>Chiroptera</taxon>
        <taxon>Yangochiroptera</taxon>
        <taxon>Vespertilionidae</taxon>
        <taxon>Pipistrellus</taxon>
    </lineage>
</organism>
<dbReference type="EMBL" id="JACAGB010000015">
    <property type="protein sequence ID" value="KAF6322018.1"/>
    <property type="molecule type" value="Genomic_DNA"/>
</dbReference>
<gene>
    <name evidence="2" type="ORF">mPipKuh1_000674</name>
</gene>
<feature type="region of interest" description="Disordered" evidence="1">
    <location>
        <begin position="1"/>
        <end position="27"/>
    </location>
</feature>
<feature type="region of interest" description="Disordered" evidence="1">
    <location>
        <begin position="64"/>
        <end position="93"/>
    </location>
</feature>
<protein>
    <submittedName>
        <fullName evidence="2">Ankyrin 3</fullName>
    </submittedName>
</protein>
<dbReference type="Proteomes" id="UP000558488">
    <property type="component" value="Unassembled WGS sequence"/>
</dbReference>
<feature type="compositionally biased region" description="Low complexity" evidence="1">
    <location>
        <begin position="1"/>
        <end position="12"/>
    </location>
</feature>
<name>A0A7J7VAD8_PIPKU</name>
<proteinExistence type="predicted"/>